<evidence type="ECO:0000313" key="1">
    <source>
        <dbReference type="EMBL" id="KAK7240903.1"/>
    </source>
</evidence>
<dbReference type="EMBL" id="JBBJCI010000208">
    <property type="protein sequence ID" value="KAK7240903.1"/>
    <property type="molecule type" value="Genomic_DNA"/>
</dbReference>
<comment type="caution">
    <text evidence="1">The sequence shown here is derived from an EMBL/GenBank/DDBJ whole genome shotgun (WGS) entry which is preliminary data.</text>
</comment>
<dbReference type="Pfam" id="PF07690">
    <property type="entry name" value="MFS_1"/>
    <property type="match status" value="1"/>
</dbReference>
<dbReference type="PANTHER" id="PTHR10924">
    <property type="entry name" value="MAJOR FACILITATOR SUPERFAMILY PROTEIN-RELATED"/>
    <property type="match status" value="1"/>
</dbReference>
<reference evidence="1 2" key="1">
    <citation type="submission" date="2024-03" db="EMBL/GenBank/DDBJ databases">
        <title>Aureococcus anophagefferens CCMP1851 and Kratosvirus quantuckense: Draft genome of a second virus-susceptible host strain in the model system.</title>
        <authorList>
            <person name="Chase E."/>
            <person name="Truchon A.R."/>
            <person name="Schepens W."/>
            <person name="Wilhelm S.W."/>
        </authorList>
    </citation>
    <scope>NUCLEOTIDE SEQUENCE [LARGE SCALE GENOMIC DNA]</scope>
    <source>
        <strain evidence="1 2">CCMP1851</strain>
    </source>
</reference>
<proteinExistence type="predicted"/>
<dbReference type="Gene3D" id="1.20.1250.20">
    <property type="entry name" value="MFS general substrate transporter like domains"/>
    <property type="match status" value="1"/>
</dbReference>
<name>A0ABR1FXC1_AURAN</name>
<dbReference type="InterPro" id="IPR036259">
    <property type="entry name" value="MFS_trans_sf"/>
</dbReference>
<dbReference type="PANTHER" id="PTHR10924:SF4">
    <property type="entry name" value="GH15861P"/>
    <property type="match status" value="1"/>
</dbReference>
<dbReference type="InterPro" id="IPR049680">
    <property type="entry name" value="FLVCR1-2_SLC49-like"/>
</dbReference>
<dbReference type="GO" id="GO:0097037">
    <property type="term" value="P:heme export"/>
    <property type="evidence" value="ECO:0007669"/>
    <property type="project" value="TreeGrafter"/>
</dbReference>
<dbReference type="GO" id="GO:0015232">
    <property type="term" value="F:heme transmembrane transporter activity"/>
    <property type="evidence" value="ECO:0007669"/>
    <property type="project" value="TreeGrafter"/>
</dbReference>
<dbReference type="SUPFAM" id="SSF103473">
    <property type="entry name" value="MFS general substrate transporter"/>
    <property type="match status" value="1"/>
</dbReference>
<gene>
    <name evidence="1" type="primary">FLVCR2</name>
    <name evidence="1" type="ORF">SO694_0005517</name>
</gene>
<dbReference type="KEGG" id="aaf:AURANDRAFT_26282"/>
<keyword evidence="2" id="KW-1185">Reference proteome</keyword>
<protein>
    <submittedName>
        <fullName evidence="1">Choline and putative heme transporter</fullName>
    </submittedName>
</protein>
<evidence type="ECO:0000313" key="2">
    <source>
        <dbReference type="Proteomes" id="UP001363151"/>
    </source>
</evidence>
<sequence length="450" mass="46295">MAAADAEPETGVGPTATRWPVLFAFSFLSGLNNFMWIEFAPVRSATASYYAVSGDDVDWLSMIYMAIYPLVFLPCSFFIEKDARSLQRGLRISAAMNCAGAAMRWGSCASHSFALVFLGQTVCAMAQGFSLGAPPRIAALWFPEAEWGLATGIGVFANQLGPAVAYYLVPDVVTGTNGDGMNVLLEGTFYCTIAALALVVVAIPEAPARPPSALAAKRDETAAPTFKAFCRNCADLYLSPVTGAGVSLLSLGYGAAVGVLYALSTDLEVLLPDLSTHGVSVVGGAFISAGLPGALGGGAILDFMVVKRFRGLNVAMAAAGAVVMAGIALDSGTSAITDICILVSILGFLLSTITSAGFEWGVELSYPASESTVAGALNVAAQTGGIALIYGVEGLSSERVLANGVLCLALVFAALVFIAVGSEQRRQAARGPVGEAARLTEPAVAEATIL</sequence>
<organism evidence="1 2">
    <name type="scientific">Aureococcus anophagefferens</name>
    <name type="common">Harmful bloom alga</name>
    <dbReference type="NCBI Taxonomy" id="44056"/>
    <lineage>
        <taxon>Eukaryota</taxon>
        <taxon>Sar</taxon>
        <taxon>Stramenopiles</taxon>
        <taxon>Ochrophyta</taxon>
        <taxon>Pelagophyceae</taxon>
        <taxon>Pelagomonadales</taxon>
        <taxon>Pelagomonadaceae</taxon>
        <taxon>Aureococcus</taxon>
    </lineage>
</organism>
<accession>A0ABR1FXC1</accession>
<dbReference type="GO" id="GO:0020037">
    <property type="term" value="F:heme binding"/>
    <property type="evidence" value="ECO:0007669"/>
    <property type="project" value="TreeGrafter"/>
</dbReference>
<dbReference type="InterPro" id="IPR011701">
    <property type="entry name" value="MFS"/>
</dbReference>
<dbReference type="GO" id="GO:0016020">
    <property type="term" value="C:membrane"/>
    <property type="evidence" value="ECO:0007669"/>
    <property type="project" value="UniProtKB-SubCell"/>
</dbReference>
<dbReference type="Proteomes" id="UP001363151">
    <property type="component" value="Unassembled WGS sequence"/>
</dbReference>